<reference evidence="2" key="3">
    <citation type="submission" date="2025-08" db="UniProtKB">
        <authorList>
            <consortium name="RefSeq"/>
        </authorList>
    </citation>
    <scope>IDENTIFICATION</scope>
    <source>
        <strain evidence="2">CBS 342.82</strain>
    </source>
</reference>
<sequence length="379" mass="41290">MTPSSRTQAPSGPWYPLVTVVNIESQILHSILSNSSTALVAKEDLSRLLTNSDDAQLSSFRSPFVSDEDQVDEDAFRSCLDALVSTPSNRHKAFVVLDQFTAGEKRTCQIAIDGRELEDIRESQFAFRCDVSSIPAALASIEDSPEVGPSTIRRVRNEAALVGGSWNKDRVDLFKTRPDRGLSASYPVHRSFDLASGCIGPETDIPYFGIFQTAQISLARINEFLQQTYEQDWGVEDDEDDEESEGGKRVRPAVAFITSFDTPPFHSGKAGDQLSNAPQVPPGSIGLSAIDCNTIAKSRFAKRGSEINYNMFVVLDEYSQSEDTVVIAANNEQDGQLLLGRASFNAALLTLVSPSDTSLTIDCQCNNAVVEGNGVICME</sequence>
<protein>
    <submittedName>
        <fullName evidence="2">Uncharacterized protein</fullName>
    </submittedName>
</protein>
<keyword evidence="1" id="KW-1185">Reference proteome</keyword>
<reference evidence="2" key="2">
    <citation type="submission" date="2020-04" db="EMBL/GenBank/DDBJ databases">
        <authorList>
            <consortium name="NCBI Genome Project"/>
        </authorList>
    </citation>
    <scope>NUCLEOTIDE SEQUENCE</scope>
    <source>
        <strain evidence="2">CBS 342.82</strain>
    </source>
</reference>
<dbReference type="GeneID" id="54362309"/>
<accession>A0A6J3M9B8</accession>
<reference evidence="2" key="1">
    <citation type="submission" date="2020-01" db="EMBL/GenBank/DDBJ databases">
        <authorList>
            <consortium name="DOE Joint Genome Institute"/>
            <person name="Haridas S."/>
            <person name="Albert R."/>
            <person name="Binder M."/>
            <person name="Bloem J."/>
            <person name="Labutti K."/>
            <person name="Salamov A."/>
            <person name="Andreopoulos B."/>
            <person name="Baker S.E."/>
            <person name="Barry K."/>
            <person name="Bills G."/>
            <person name="Bluhm B.H."/>
            <person name="Cannon C."/>
            <person name="Castanera R."/>
            <person name="Culley D.E."/>
            <person name="Daum C."/>
            <person name="Ezra D."/>
            <person name="Gonzalez J.B."/>
            <person name="Henrissat B."/>
            <person name="Kuo A."/>
            <person name="Liang C."/>
            <person name="Lipzen A."/>
            <person name="Lutzoni F."/>
            <person name="Magnuson J."/>
            <person name="Mondo S."/>
            <person name="Nolan M."/>
            <person name="Ohm R."/>
            <person name="Pangilinan J."/>
            <person name="Park H.-J."/>
            <person name="Ramirez L."/>
            <person name="Alfaro M."/>
            <person name="Sun H."/>
            <person name="Tritt A."/>
            <person name="Yoshinaga Y."/>
            <person name="Zwiers L.-H."/>
            <person name="Turgeon B.G."/>
            <person name="Goodwin S.B."/>
            <person name="Spatafora J.W."/>
            <person name="Crous P.W."/>
            <person name="Grigoriev I.V."/>
        </authorList>
    </citation>
    <scope>NUCLEOTIDE SEQUENCE</scope>
    <source>
        <strain evidence="2">CBS 342.82</strain>
    </source>
</reference>
<evidence type="ECO:0000313" key="1">
    <source>
        <dbReference type="Proteomes" id="UP000504637"/>
    </source>
</evidence>
<name>A0A6J3M9B8_9PEZI</name>
<evidence type="ECO:0000313" key="2">
    <source>
        <dbReference type="RefSeq" id="XP_033461489.1"/>
    </source>
</evidence>
<dbReference type="Proteomes" id="UP000504637">
    <property type="component" value="Unplaced"/>
</dbReference>
<dbReference type="OrthoDB" id="4483229at2759"/>
<dbReference type="AlphaFoldDB" id="A0A6J3M9B8"/>
<dbReference type="RefSeq" id="XP_033461489.1">
    <property type="nucleotide sequence ID" value="XM_033604509.1"/>
</dbReference>
<proteinExistence type="predicted"/>
<gene>
    <name evidence="2" type="ORF">K489DRAFT_378869</name>
</gene>
<organism evidence="2">
    <name type="scientific">Dissoconium aciculare CBS 342.82</name>
    <dbReference type="NCBI Taxonomy" id="1314786"/>
    <lineage>
        <taxon>Eukaryota</taxon>
        <taxon>Fungi</taxon>
        <taxon>Dikarya</taxon>
        <taxon>Ascomycota</taxon>
        <taxon>Pezizomycotina</taxon>
        <taxon>Dothideomycetes</taxon>
        <taxon>Dothideomycetidae</taxon>
        <taxon>Mycosphaerellales</taxon>
        <taxon>Dissoconiaceae</taxon>
        <taxon>Dissoconium</taxon>
    </lineage>
</organism>